<dbReference type="Pfam" id="PF14643">
    <property type="entry name" value="DUF4455"/>
    <property type="match status" value="1"/>
</dbReference>
<reference evidence="4" key="2">
    <citation type="submission" date="2011-02" db="EMBL/GenBank/DDBJ databases">
        <authorList>
            <person name="MacLean D."/>
        </authorList>
    </citation>
    <scope>NUCLEOTIDE SEQUENCE</scope>
</reference>
<feature type="region of interest" description="Disordered" evidence="2">
    <location>
        <begin position="15"/>
        <end position="37"/>
    </location>
</feature>
<evidence type="ECO:0000256" key="1">
    <source>
        <dbReference type="SAM" id="Coils"/>
    </source>
</evidence>
<gene>
    <name evidence="4" type="primary">AlNc14C59G4363</name>
    <name evidence="4" type="ORF">ALNC14_050430</name>
</gene>
<sequence length="1564" mass="180498">MTVNMQELTKLERVTVRDGTSKSSERRRTQHTKAQENYNEAVTLSSKDLEHLIIDECNKLKSKLQSLDEKLVSGFLAFEDTSFLSSAKYEDILNAWEEWEATCQKRENEIEEFSTILERTEHRRSRLLSKEIQTYTEILLDTEYILPPVTERIVEKESHKLNVVVLSNLHQYTGLINKLLVTNVDFLQNARKHWEDGRQRWRQGHHNKQIDELKASLMSLNFVFTREMEQTFGLWRADLERIHNDNRLRVLSDMQNDGANLTVEKIRAIRAQVASCDADENEITTRCFNTIRSIQDQQKRALSKHCENTRQALHEFTGLFHSTELLQCKQKLEMYLQDTLLAEFFLMADGLKIALDFVSNSLRSPQLIPHPEFTCLVDVLDVITNASTRLILEQDHDNLSQSIKSSLEKLRGNDKSDLMENLLVLQTFLTSLQKLPDLHGTVIKELSQIQNDLNDLLDSNKLAETENSLVTDSSKGVIANEVAMGLNSISDIRRRLTILVHSSGLQDDFCKLLIHIRHQLLHHRRAGATLNEAIQPYENSMLLSIEELNRAIQTFILAAENQKIRMQAKLERYLCFIGNIVDCKEAMQEDIEWINTSASTLLHTILDSSARDLQVLESDLDKSSQLLRRAPDPYILEIKSRAITDMYLQLKNEYVLYDSRIKCATPLQYRASRLILHRYLLCLVKHFRLVGKPEYDIENIESSASRSSLEKIFTPSGIEDIRSQISNSTKEADASKENAHESDLINSYSQDDEEKTNWNQFLEQIRSFENLDREHGMSDLLQVILLEHDTDQAPPEVVEKSDENAAGVGKVPAKFGSEIIHDGTKDIEVSVKLDLELNFPERSLSDTVFLTMLQKYREDLFVQLDAFSNRTFQSIRLLGMERAAEGQQLLDVRLSIHCIQKSTGDAEFYQTRKTELAKHKNQLERLHSRISKKLQLLQERFSTSSSGIQCQFEKHRILQLSLQTCLPLQTKLASLRSIQIKYKKNAAVFKIDSRKSLDNFKLRNEEEIMGMDSMLKNYINDCRKRVFQDNTTEDIASHRDYHKNEVDTIEVELAAFAQKVDNEFHHQRLLLLDTMEQTREELLGKEGKFEERYRQAYHDLELKEGLGPKFGHPKRKAQMKFWSEVHRTDRDFDDIDHLLQDTSKKLHLYFVSKEMETEALAFVADTFRSICTLRSKFYHRGVFFQFLKFKMQLKPTPVSLLLLYPNESSNAQVEVYNTVKFADEACQKQDDECMYPPNSTFALVFEEIKSKLVEETQKMLHDESGSTNLSEYPDGCPTSLNKYLRETQQKFQAVLRDRKAQYQEQINEFRNILELAIGAIFQIVLAESCARITNEEKAYSQQFQSVRMDDSQKTGQTMEYVETTHGFYASGVQALYKAALVFEHNVSAVSEAFLSLLDSCVLDEHDLIPMQDDPQSERKRKSLRKLQKLVNKAECGDKREVPHSAQDLDLWKKAGESARYPKRANPPIQEATPRQSLDKHIPPEELGGILEGIDEEFYKFTGTKDLRARACVILSTSIHRKVIKCRDECHSSFKPYASAAAERLVIKFISDSDRTASTLSTEYP</sequence>
<accession>F0WCI3</accession>
<feature type="compositionally biased region" description="Basic and acidic residues" evidence="2">
    <location>
        <begin position="730"/>
        <end position="743"/>
    </location>
</feature>
<feature type="region of interest" description="Disordered" evidence="2">
    <location>
        <begin position="1461"/>
        <end position="1482"/>
    </location>
</feature>
<evidence type="ECO:0000313" key="4">
    <source>
        <dbReference type="EMBL" id="CCA18900.1"/>
    </source>
</evidence>
<feature type="coiled-coil region" evidence="1">
    <location>
        <begin position="909"/>
        <end position="940"/>
    </location>
</feature>
<name>F0WCI3_9STRA</name>
<proteinExistence type="predicted"/>
<feature type="domain" description="DUF4455" evidence="3">
    <location>
        <begin position="25"/>
        <end position="318"/>
    </location>
</feature>
<feature type="region of interest" description="Disordered" evidence="2">
    <location>
        <begin position="727"/>
        <end position="751"/>
    </location>
</feature>
<reference evidence="4" key="1">
    <citation type="journal article" date="2011" name="PLoS Biol.">
        <title>Gene gain and loss during evolution of obligate parasitism in the white rust pathogen of Arabidopsis thaliana.</title>
        <authorList>
            <person name="Kemen E."/>
            <person name="Gardiner A."/>
            <person name="Schultz-Larsen T."/>
            <person name="Kemen A.C."/>
            <person name="Balmuth A.L."/>
            <person name="Robert-Seilaniantz A."/>
            <person name="Bailey K."/>
            <person name="Holub E."/>
            <person name="Studholme D.J."/>
            <person name="Maclean D."/>
            <person name="Jones J.D."/>
        </authorList>
    </citation>
    <scope>NUCLEOTIDE SEQUENCE</scope>
</reference>
<dbReference type="InterPro" id="IPR028089">
    <property type="entry name" value="DUF4455"/>
</dbReference>
<evidence type="ECO:0000259" key="3">
    <source>
        <dbReference type="Pfam" id="PF14643"/>
    </source>
</evidence>
<dbReference type="HOGENOM" id="CLU_239988_0_0_1"/>
<dbReference type="EMBL" id="FR824104">
    <property type="protein sequence ID" value="CCA18900.1"/>
    <property type="molecule type" value="Genomic_DNA"/>
</dbReference>
<evidence type="ECO:0000256" key="2">
    <source>
        <dbReference type="SAM" id="MobiDB-lite"/>
    </source>
</evidence>
<keyword evidence="1" id="KW-0175">Coiled coil</keyword>
<organism evidence="4">
    <name type="scientific">Albugo laibachii Nc14</name>
    <dbReference type="NCBI Taxonomy" id="890382"/>
    <lineage>
        <taxon>Eukaryota</taxon>
        <taxon>Sar</taxon>
        <taxon>Stramenopiles</taxon>
        <taxon>Oomycota</taxon>
        <taxon>Peronosporomycetes</taxon>
        <taxon>Albuginales</taxon>
        <taxon>Albuginaceae</taxon>
        <taxon>Albugo</taxon>
    </lineage>
</organism>
<feature type="compositionally biased region" description="Basic and acidic residues" evidence="2">
    <location>
        <begin position="15"/>
        <end position="27"/>
    </location>
</feature>
<protein>
    <submittedName>
        <fullName evidence="4">Uncharacterized protein AlNc14C59G4363</fullName>
    </submittedName>
</protein>